<evidence type="ECO:0000313" key="4">
    <source>
        <dbReference type="EMBL" id="KAI7792442.1"/>
    </source>
</evidence>
<feature type="compositionally biased region" description="Pro residues" evidence="2">
    <location>
        <begin position="328"/>
        <end position="338"/>
    </location>
</feature>
<feature type="domain" description="TRIM8/14/16/25/29/45/65 coiled-coil region" evidence="3">
    <location>
        <begin position="33"/>
        <end position="91"/>
    </location>
</feature>
<evidence type="ECO:0000256" key="2">
    <source>
        <dbReference type="SAM" id="MobiDB-lite"/>
    </source>
</evidence>
<organism evidence="4 5">
    <name type="scientific">Triplophysa rosa</name>
    <name type="common">Cave loach</name>
    <dbReference type="NCBI Taxonomy" id="992332"/>
    <lineage>
        <taxon>Eukaryota</taxon>
        <taxon>Metazoa</taxon>
        <taxon>Chordata</taxon>
        <taxon>Craniata</taxon>
        <taxon>Vertebrata</taxon>
        <taxon>Euteleostomi</taxon>
        <taxon>Actinopterygii</taxon>
        <taxon>Neopterygii</taxon>
        <taxon>Teleostei</taxon>
        <taxon>Ostariophysi</taxon>
        <taxon>Cypriniformes</taxon>
        <taxon>Nemacheilidae</taxon>
        <taxon>Triplophysa</taxon>
    </lineage>
</organism>
<accession>A0A9W7TA82</accession>
<name>A0A9W7TA82_TRIRA</name>
<feature type="coiled-coil region" evidence="1">
    <location>
        <begin position="36"/>
        <end position="63"/>
    </location>
</feature>
<feature type="region of interest" description="Disordered" evidence="2">
    <location>
        <begin position="115"/>
        <end position="152"/>
    </location>
</feature>
<feature type="compositionally biased region" description="Low complexity" evidence="2">
    <location>
        <begin position="219"/>
        <end position="233"/>
    </location>
</feature>
<evidence type="ECO:0000313" key="5">
    <source>
        <dbReference type="Proteomes" id="UP001059041"/>
    </source>
</evidence>
<dbReference type="Pfam" id="PF25600">
    <property type="entry name" value="TRIM_CC"/>
    <property type="match status" value="1"/>
</dbReference>
<gene>
    <name evidence="4" type="ORF">IRJ41_012193</name>
</gene>
<comment type="caution">
    <text evidence="4">The sequence shown here is derived from an EMBL/GenBank/DDBJ whole genome shotgun (WGS) entry which is preliminary data.</text>
</comment>
<keyword evidence="1" id="KW-0175">Coiled coil</keyword>
<feature type="compositionally biased region" description="Polar residues" evidence="2">
    <location>
        <begin position="122"/>
        <end position="133"/>
    </location>
</feature>
<sequence>MTKQLKISQRNFQNYMIFRKGHLQQLRDNVKSHKTESLAERRAEQLEKEIDGLKRRDAELNELLNTHDHIQFLQRFQSFSGPDIPVEISDLTSLFSVDDMGKLLKVLELKSKTVPRPRPSSVAFQPSAYTPATSKPQVWPPTPPKPKPRPSSIALNIQASTVPKSWAKSITHSESQSRPNIESVFHRNSFTASKPTFGTVTEATESKCRTIILPPESWPGTPTTPKSRPRTSTASESRPKTSTAPDSQLRTSTVPKFGTVTSKTDVAPESKHWPMMPPKPEPTTSTVPESQLRTSTAHESQLRTSIAPKFGTVTSRTSIPPKSRHRPIMPPKPEPTTPTAPESQHNHDLVKELKSKLNAKKLYVP</sequence>
<feature type="compositionally biased region" description="Polar residues" evidence="2">
    <location>
        <begin position="282"/>
        <end position="304"/>
    </location>
</feature>
<reference evidence="4" key="1">
    <citation type="submission" date="2021-02" db="EMBL/GenBank/DDBJ databases">
        <title>Comparative genomics reveals that relaxation of natural selection precedes convergent phenotypic evolution of cavefish.</title>
        <authorList>
            <person name="Peng Z."/>
        </authorList>
    </citation>
    <scope>NUCLEOTIDE SEQUENCE</scope>
    <source>
        <tissue evidence="4">Muscle</tissue>
    </source>
</reference>
<evidence type="ECO:0000259" key="3">
    <source>
        <dbReference type="Pfam" id="PF25600"/>
    </source>
</evidence>
<dbReference type="AlphaFoldDB" id="A0A9W7TA82"/>
<feature type="compositionally biased region" description="Polar residues" evidence="2">
    <location>
        <begin position="165"/>
        <end position="203"/>
    </location>
</feature>
<dbReference type="EMBL" id="JAFHDT010000023">
    <property type="protein sequence ID" value="KAI7792442.1"/>
    <property type="molecule type" value="Genomic_DNA"/>
</dbReference>
<dbReference type="Proteomes" id="UP001059041">
    <property type="component" value="Linkage Group LG23"/>
</dbReference>
<evidence type="ECO:0000256" key="1">
    <source>
        <dbReference type="SAM" id="Coils"/>
    </source>
</evidence>
<feature type="compositionally biased region" description="Polar residues" evidence="2">
    <location>
        <begin position="234"/>
        <end position="264"/>
    </location>
</feature>
<protein>
    <submittedName>
        <fullName evidence="4">Tripartite motif-containing protein 16</fullName>
    </submittedName>
</protein>
<feature type="region of interest" description="Disordered" evidence="2">
    <location>
        <begin position="165"/>
        <end position="347"/>
    </location>
</feature>
<proteinExistence type="predicted"/>
<dbReference type="InterPro" id="IPR058030">
    <property type="entry name" value="TRIM8/14/16/25/29/45/65_CC"/>
</dbReference>
<keyword evidence="5" id="KW-1185">Reference proteome</keyword>